<feature type="domain" description="Amidase" evidence="3">
    <location>
        <begin position="42"/>
        <end position="463"/>
    </location>
</feature>
<evidence type="ECO:0000256" key="2">
    <source>
        <dbReference type="SAM" id="MobiDB-lite"/>
    </source>
</evidence>
<feature type="compositionally biased region" description="Low complexity" evidence="2">
    <location>
        <begin position="1"/>
        <end position="18"/>
    </location>
</feature>
<keyword evidence="5" id="KW-1185">Reference proteome</keyword>
<dbReference type="EC" id="6.3.5.7" evidence="4"/>
<reference evidence="4" key="1">
    <citation type="submission" date="2023-07" db="EMBL/GenBank/DDBJ databases">
        <title>Sequencing the genomes of 1000 actinobacteria strains.</title>
        <authorList>
            <person name="Klenk H.-P."/>
        </authorList>
    </citation>
    <scope>NUCLEOTIDE SEQUENCE</scope>
    <source>
        <strain evidence="4">DSM 45977</strain>
    </source>
</reference>
<dbReference type="InterPro" id="IPR020556">
    <property type="entry name" value="Amidase_CS"/>
</dbReference>
<evidence type="ECO:0000259" key="3">
    <source>
        <dbReference type="Pfam" id="PF01425"/>
    </source>
</evidence>
<dbReference type="SUPFAM" id="SSF75304">
    <property type="entry name" value="Amidase signature (AS) enzymes"/>
    <property type="match status" value="1"/>
</dbReference>
<sequence>MSETTHTPHPTHTTPQTPRSAADLTATEMLAAFASGELSPTEATEATLQRIADSNDTVNAYCLIDAEAARTQARASEQRWHHGHPHGALDGIPASIKDIFLTSGWPTLRGSRTIEANQTWAVDAPPVARMREHNAVLIGKTTTPELAWKGVTDNPLTGITRNPWDPTRTAGGSSGGAAAAVALGMAPLAIGTDGGGSVRIPASFCGICALKPTYGRIPHYPASPFGTLAHAGPLTTTVAETALMMDVLSEPDSRDWSALAPPTASYRGGLDAGVRGLRIAFSSDLGYATVDPDVATTVARAVQVFQELGASVEPADPGFGDPVDDFHILWSTGAAKSIEHLSSQQRTLLDPGLREVCEQGLSYSAQDYLEATNTRMQLGLRMGLFHDTYDLLLTPTVPVAPFEAGTEVPPGSSFPRWTGWTSLTYPFNMTQQPAASIPCGFTSEGLPVGLQIIGPRHADARVLQAAHAFEQARPWNRPTP</sequence>
<dbReference type="Gene3D" id="3.90.1300.10">
    <property type="entry name" value="Amidase signature (AS) domain"/>
    <property type="match status" value="1"/>
</dbReference>
<dbReference type="AlphaFoldDB" id="A0AAE3Z7P2"/>
<evidence type="ECO:0000313" key="4">
    <source>
        <dbReference type="EMBL" id="MDR7299838.1"/>
    </source>
</evidence>
<dbReference type="NCBIfam" id="NF004815">
    <property type="entry name" value="PRK06169.1"/>
    <property type="match status" value="1"/>
</dbReference>
<dbReference type="GO" id="GO:0050566">
    <property type="term" value="F:asparaginyl-tRNA synthase (glutamine-hydrolyzing) activity"/>
    <property type="evidence" value="ECO:0007669"/>
    <property type="project" value="UniProtKB-EC"/>
</dbReference>
<dbReference type="InterPro" id="IPR023631">
    <property type="entry name" value="Amidase_dom"/>
</dbReference>
<evidence type="ECO:0000256" key="1">
    <source>
        <dbReference type="ARBA" id="ARBA00009199"/>
    </source>
</evidence>
<dbReference type="InterPro" id="IPR000120">
    <property type="entry name" value="Amidase"/>
</dbReference>
<dbReference type="PANTHER" id="PTHR11895:SF7">
    <property type="entry name" value="GLUTAMYL-TRNA(GLN) AMIDOTRANSFERASE SUBUNIT A, MITOCHONDRIAL"/>
    <property type="match status" value="1"/>
</dbReference>
<comment type="caution">
    <text evidence="4">The sequence shown here is derived from an EMBL/GenBank/DDBJ whole genome shotgun (WGS) entry which is preliminary data.</text>
</comment>
<keyword evidence="4" id="KW-0436">Ligase</keyword>
<feature type="region of interest" description="Disordered" evidence="2">
    <location>
        <begin position="1"/>
        <end position="21"/>
    </location>
</feature>
<dbReference type="PANTHER" id="PTHR11895">
    <property type="entry name" value="TRANSAMIDASE"/>
    <property type="match status" value="1"/>
</dbReference>
<protein>
    <submittedName>
        <fullName evidence="4">Aspartyl-tRNA(Asn)/glutamyl-tRNA(Gln) amidotransferase subunit A</fullName>
        <ecNumber evidence="4">6.3.5.6</ecNumber>
        <ecNumber evidence="4">6.3.5.7</ecNumber>
    </submittedName>
</protein>
<comment type="similarity">
    <text evidence="1">Belongs to the amidase family.</text>
</comment>
<dbReference type="InterPro" id="IPR036928">
    <property type="entry name" value="AS_sf"/>
</dbReference>
<organism evidence="4 5">
    <name type="scientific">Haloactinomyces albus</name>
    <dbReference type="NCBI Taxonomy" id="1352928"/>
    <lineage>
        <taxon>Bacteria</taxon>
        <taxon>Bacillati</taxon>
        <taxon>Actinomycetota</taxon>
        <taxon>Actinomycetes</taxon>
        <taxon>Actinopolysporales</taxon>
        <taxon>Actinopolysporaceae</taxon>
        <taxon>Haloactinomyces</taxon>
    </lineage>
</organism>
<dbReference type="GO" id="GO:0050567">
    <property type="term" value="F:glutaminyl-tRNA synthase (glutamine-hydrolyzing) activity"/>
    <property type="evidence" value="ECO:0007669"/>
    <property type="project" value="UniProtKB-EC"/>
</dbReference>
<dbReference type="PROSITE" id="PS00571">
    <property type="entry name" value="AMIDASES"/>
    <property type="match status" value="1"/>
</dbReference>
<accession>A0AAE3Z7P2</accession>
<dbReference type="EMBL" id="JAVDXW010000001">
    <property type="protein sequence ID" value="MDR7299838.1"/>
    <property type="molecule type" value="Genomic_DNA"/>
</dbReference>
<dbReference type="Proteomes" id="UP001180845">
    <property type="component" value="Unassembled WGS sequence"/>
</dbReference>
<dbReference type="RefSeq" id="WP_310267599.1">
    <property type="nucleotide sequence ID" value="NZ_JAVDXW010000001.1"/>
</dbReference>
<evidence type="ECO:0000313" key="5">
    <source>
        <dbReference type="Proteomes" id="UP001180845"/>
    </source>
</evidence>
<dbReference type="EC" id="6.3.5.6" evidence="4"/>
<dbReference type="Pfam" id="PF01425">
    <property type="entry name" value="Amidase"/>
    <property type="match status" value="1"/>
</dbReference>
<gene>
    <name evidence="4" type="ORF">JOF55_000019</name>
</gene>
<name>A0AAE3Z7P2_9ACTN</name>
<proteinExistence type="inferred from homology"/>